<reference evidence="2 3" key="1">
    <citation type="journal article" date="2018" name="BMC Genomics">
        <title>Genomic comparison of Trypanosoma conorhini and Trypanosoma rangeli to Trypanosoma cruzi strains of high and low virulence.</title>
        <authorList>
            <person name="Bradwell K.R."/>
            <person name="Koparde V.N."/>
            <person name="Matveyev A.V."/>
            <person name="Serrano M.G."/>
            <person name="Alves J.M."/>
            <person name="Parikh H."/>
            <person name="Huang B."/>
            <person name="Lee V."/>
            <person name="Espinosa-Alvarez O."/>
            <person name="Ortiz P.A."/>
            <person name="Costa-Martins A.G."/>
            <person name="Teixeira M.M."/>
            <person name="Buck G.A."/>
        </authorList>
    </citation>
    <scope>NUCLEOTIDE SEQUENCE [LARGE SCALE GENOMIC DNA]</scope>
    <source>
        <strain evidence="2 3">AM80</strain>
    </source>
</reference>
<dbReference type="AlphaFoldDB" id="A0A422NNN5"/>
<protein>
    <submittedName>
        <fullName evidence="2">Uncharacterized protein</fullName>
    </submittedName>
</protein>
<keyword evidence="1" id="KW-0812">Transmembrane</keyword>
<dbReference type="Proteomes" id="UP000283634">
    <property type="component" value="Unassembled WGS sequence"/>
</dbReference>
<keyword evidence="1" id="KW-1133">Transmembrane helix</keyword>
<sequence>MGYPMRLSLFLSRWQHFGFPAFPLTASIWLAAALLFGKNTSSVIFPVPLTEVRFFPSFLFLVFITPPCEPNALARNTCGGSTTSIVCRTAIVTSDSEQHSQSEQHGPKPGAELFGAALTGVGFKLANDPVQAARLSGCKGGGVAAHRALISDGACPQRAAPWGRGDCLMPGPCAPPRPGSEPLRKQRGVSWPKCVYGGRARPF</sequence>
<dbReference type="RefSeq" id="XP_029239609.1">
    <property type="nucleotide sequence ID" value="XM_029380525.1"/>
</dbReference>
<comment type="caution">
    <text evidence="2">The sequence shown here is derived from an EMBL/GenBank/DDBJ whole genome shotgun (WGS) entry which is preliminary data.</text>
</comment>
<name>A0A422NNN5_TRYRA</name>
<keyword evidence="3" id="KW-1185">Reference proteome</keyword>
<keyword evidence="1" id="KW-0472">Membrane</keyword>
<feature type="non-terminal residue" evidence="2">
    <location>
        <position position="203"/>
    </location>
</feature>
<dbReference type="EMBL" id="MKGL01000094">
    <property type="protein sequence ID" value="RNF07075.1"/>
    <property type="molecule type" value="Genomic_DNA"/>
</dbReference>
<organism evidence="2 3">
    <name type="scientific">Trypanosoma rangeli</name>
    <dbReference type="NCBI Taxonomy" id="5698"/>
    <lineage>
        <taxon>Eukaryota</taxon>
        <taxon>Discoba</taxon>
        <taxon>Euglenozoa</taxon>
        <taxon>Kinetoplastea</taxon>
        <taxon>Metakinetoplastina</taxon>
        <taxon>Trypanosomatida</taxon>
        <taxon>Trypanosomatidae</taxon>
        <taxon>Trypanosoma</taxon>
        <taxon>Herpetosoma</taxon>
    </lineage>
</organism>
<accession>A0A422NNN5</accession>
<evidence type="ECO:0000256" key="1">
    <source>
        <dbReference type="SAM" id="Phobius"/>
    </source>
</evidence>
<evidence type="ECO:0000313" key="2">
    <source>
        <dbReference type="EMBL" id="RNF07075.1"/>
    </source>
</evidence>
<dbReference type="GeneID" id="40327495"/>
<evidence type="ECO:0000313" key="3">
    <source>
        <dbReference type="Proteomes" id="UP000283634"/>
    </source>
</evidence>
<gene>
    <name evidence="2" type="ORF">TraAM80_03562</name>
</gene>
<feature type="transmembrane region" description="Helical" evidence="1">
    <location>
        <begin position="17"/>
        <end position="36"/>
    </location>
</feature>
<proteinExistence type="predicted"/>